<reference evidence="2 3" key="2">
    <citation type="journal article" date="2016" name="Int. J. Syst. Evol. Microbiol.">
        <title>Pyrococcus kukulkanii sp. nov., a hyperthermophilic, piezophilic archaeon isolated from a deep-sea hydrothermal vent.</title>
        <authorList>
            <person name="Callac N."/>
            <person name="Oger P."/>
            <person name="Lesongeur F."/>
            <person name="Rattray J.E."/>
            <person name="Vannier P."/>
            <person name="Michoud G."/>
            <person name="Beauverger M."/>
            <person name="Gayet N."/>
            <person name="Rouxel O."/>
            <person name="Jebbar M."/>
            <person name="Godfroy A."/>
        </authorList>
    </citation>
    <scope>NUCLEOTIDE SEQUENCE [LARGE SCALE GENOMIC DNA]</scope>
    <source>
        <strain evidence="2 3">NCB100</strain>
    </source>
</reference>
<dbReference type="Proteomes" id="UP000070587">
    <property type="component" value="Chromosome"/>
</dbReference>
<dbReference type="GO" id="GO:0004519">
    <property type="term" value="F:endonuclease activity"/>
    <property type="evidence" value="ECO:0007669"/>
    <property type="project" value="UniProtKB-KW"/>
</dbReference>
<dbReference type="PATRIC" id="fig|1609559.3.peg.1277"/>
<dbReference type="AlphaFoldDB" id="A0A127BA82"/>
<dbReference type="Pfam" id="PF01986">
    <property type="entry name" value="DUF123"/>
    <property type="match status" value="1"/>
</dbReference>
<dbReference type="OrthoDB" id="17296at2157"/>
<proteinExistence type="predicted"/>
<feature type="domain" description="GIY-YIG" evidence="1">
    <location>
        <begin position="18"/>
        <end position="113"/>
    </location>
</feature>
<sequence>MKGSYILLLYLPQNVEIKTKAKMFALKRGYYAYVGSAMNSLEKRVKRHFKKEKKLHWHIDYLTVRAKLLKAYLIPSNVKLEEELSMEMAKIGRVIKGFGASDLKVPGNLFYFNYDPEYLIEELLRSLRLNYLTFPTY</sequence>
<reference evidence="3" key="1">
    <citation type="submission" date="2015-02" db="EMBL/GenBank/DDBJ databases">
        <title>Pyrococcus kukulkanii sp. nov., a novel hyperthermophilic archaeon isolated from a deep-sea hydrothermal vent at the Guaymas Basin.</title>
        <authorList>
            <person name="Oger P.M."/>
            <person name="Callac N."/>
            <person name="Jebbar M."/>
            <person name="Godfroy A."/>
        </authorList>
    </citation>
    <scope>NUCLEOTIDE SEQUENCE [LARGE SCALE GENOMIC DNA]</scope>
    <source>
        <strain evidence="3">NCB100</strain>
    </source>
</reference>
<gene>
    <name evidence="2" type="ORF">TQ32_06105</name>
</gene>
<dbReference type="RefSeq" id="WP_068322294.1">
    <property type="nucleotide sequence ID" value="NZ_CP010835.1"/>
</dbReference>
<keyword evidence="2" id="KW-0540">Nuclease</keyword>
<dbReference type="PANTHER" id="PTHR37460">
    <property type="entry name" value="ENDONUCLEASE III"/>
    <property type="match status" value="1"/>
</dbReference>
<dbReference type="SMART" id="SM00465">
    <property type="entry name" value="GIYc"/>
    <property type="match status" value="1"/>
</dbReference>
<keyword evidence="2" id="KW-0255">Endonuclease</keyword>
<evidence type="ECO:0000313" key="2">
    <source>
        <dbReference type="EMBL" id="AMM54095.1"/>
    </source>
</evidence>
<evidence type="ECO:0000259" key="1">
    <source>
        <dbReference type="SMART" id="SM00465"/>
    </source>
</evidence>
<dbReference type="EMBL" id="CP010835">
    <property type="protein sequence ID" value="AMM54095.1"/>
    <property type="molecule type" value="Genomic_DNA"/>
</dbReference>
<dbReference type="InterPro" id="IPR000305">
    <property type="entry name" value="GIY-YIG_endonuc"/>
</dbReference>
<dbReference type="GeneID" id="28491389"/>
<dbReference type="CDD" id="cd10441">
    <property type="entry name" value="GIY-YIG_COG1833"/>
    <property type="match status" value="1"/>
</dbReference>
<keyword evidence="2" id="KW-0378">Hydrolase</keyword>
<evidence type="ECO:0000313" key="3">
    <source>
        <dbReference type="Proteomes" id="UP000070587"/>
    </source>
</evidence>
<dbReference type="InterPro" id="IPR002837">
    <property type="entry name" value="DUF123"/>
</dbReference>
<protein>
    <submittedName>
        <fullName evidence="2">Endonuclease</fullName>
    </submittedName>
</protein>
<dbReference type="KEGG" id="pyc:TQ32_06105"/>
<name>A0A127BA82_9EURY</name>
<dbReference type="PANTHER" id="PTHR37460:SF1">
    <property type="entry name" value="ENDONUCLEASE III"/>
    <property type="match status" value="1"/>
</dbReference>
<organism evidence="2 3">
    <name type="scientific">Pyrococcus kukulkanii</name>
    <dbReference type="NCBI Taxonomy" id="1609559"/>
    <lineage>
        <taxon>Archaea</taxon>
        <taxon>Methanobacteriati</taxon>
        <taxon>Methanobacteriota</taxon>
        <taxon>Thermococci</taxon>
        <taxon>Thermococcales</taxon>
        <taxon>Thermococcaceae</taxon>
        <taxon>Pyrococcus</taxon>
    </lineage>
</organism>
<accession>A0A127BA82</accession>
<dbReference type="STRING" id="1609559.TQ32_06105"/>